<name>A0A834RBN7_SARSC</name>
<keyword evidence="11" id="KW-0496">Mitochondrion</keyword>
<dbReference type="PROSITE" id="PS50035">
    <property type="entry name" value="PLD"/>
    <property type="match status" value="2"/>
</dbReference>
<evidence type="ECO:0000256" key="8">
    <source>
        <dbReference type="ARBA" id="ARBA00023209"/>
    </source>
</evidence>
<reference evidence="14" key="2">
    <citation type="submission" date="2020-01" db="EMBL/GenBank/DDBJ databases">
        <authorList>
            <person name="Korhonen P.K.K."/>
            <person name="Guangxu M.G."/>
            <person name="Wang T.W."/>
            <person name="Stroehlein A.J.S."/>
            <person name="Young N.D."/>
            <person name="Ang C.-S.A."/>
            <person name="Fernando D.W.F."/>
            <person name="Lu H.L."/>
            <person name="Taylor S.T."/>
            <person name="Ehtesham M.E.M."/>
            <person name="Najaraj S.H.N."/>
            <person name="Harsha G.H.G."/>
            <person name="Madugundu A.M."/>
            <person name="Renuse S.R."/>
            <person name="Holt D.H."/>
            <person name="Pandey A.P."/>
            <person name="Papenfuss A.P."/>
            <person name="Gasser R.B.G."/>
            <person name="Fischer K.F."/>
        </authorList>
    </citation>
    <scope>NUCLEOTIDE SEQUENCE</scope>
    <source>
        <strain evidence="14">SSS_KF_BRIS2020</strain>
    </source>
</reference>
<comment type="catalytic activity">
    <reaction evidence="10 11">
        <text>a CDP-1,2-diacyl-sn-glycerol + sn-glycerol 3-phosphate = a 1,2-diacyl-sn-glycero-3-phospho-(1'-sn-glycero-3'-phosphate) + CMP + H(+)</text>
        <dbReference type="Rhea" id="RHEA:12593"/>
        <dbReference type="ChEBI" id="CHEBI:15378"/>
        <dbReference type="ChEBI" id="CHEBI:57597"/>
        <dbReference type="ChEBI" id="CHEBI:58332"/>
        <dbReference type="ChEBI" id="CHEBI:60110"/>
        <dbReference type="ChEBI" id="CHEBI:60377"/>
        <dbReference type="EC" id="2.7.8.5"/>
    </reaction>
</comment>
<evidence type="ECO:0000259" key="13">
    <source>
        <dbReference type="PROSITE" id="PS50035"/>
    </source>
</evidence>
<keyword evidence="11" id="KW-0067">ATP-binding</keyword>
<evidence type="ECO:0000256" key="11">
    <source>
        <dbReference type="RuleBase" id="RU365024"/>
    </source>
</evidence>
<dbReference type="PANTHER" id="PTHR12586">
    <property type="entry name" value="CDP-DIACYLGLYCEROL--SERINE O-PHOSPHATIDYLTRANSFERASE"/>
    <property type="match status" value="1"/>
</dbReference>
<feature type="region of interest" description="Disordered" evidence="12">
    <location>
        <begin position="1"/>
        <end position="24"/>
    </location>
</feature>
<comment type="similarity">
    <text evidence="3 11">Belongs to the CDP-alcohol phosphatidyltransferase class-II family.</text>
</comment>
<dbReference type="EnsemblMetazoa" id="SSS_1263s_mrna">
    <property type="protein sequence ID" value="KAF7493415.1"/>
    <property type="gene ID" value="SSS_1263"/>
</dbReference>
<comment type="pathway">
    <text evidence="2 11">Phospholipid metabolism; phosphatidylglycerol biosynthesis; phosphatidylglycerol from CDP-diacylglycerol: step 1/2.</text>
</comment>
<evidence type="ECO:0000256" key="3">
    <source>
        <dbReference type="ARBA" id="ARBA00010682"/>
    </source>
</evidence>
<sequence>MGSTIEQRIDKLDYKDEEEGDPAPTPHLLFTATSTIASIGSEIEELVSEICISDLICFQVLPSGIRKMCFFLLETCGFVKDNIFGNTGMKRLIDNIMSWNRLRTETIKVPMIQLDPSHINVIKTPMEFYQALKILALKSKHRISISSLYIGTGPLETELIECFEKAKQQNSNLDVNILLDYNRATREIRTNQNAIQSSKSLLMPFVDESRAGFKVNFFLTHTLSGWHRKFWRRPKWNELQSLHHMKLYIFDDDIIISGANLSDLYFTNRQDRYVHIKKSPILCDYFDQLIRTISKFSFQLKSNGNLELSDECRWNPKIFSQRSEYVKNTRKAILSLNQRFKLSSMDDRLDESLTIALPLLQMKTFNIIDEEEFTSYLFDMIESDQQLNLATGYFNLVEKYQAKLLRNRSERALTILMASEQANGFYNGKGILKFIPLVYTYYVRKFVEKMRPNSNIIVRYYNKANWSFHAKGLWLDDVRNKQFITMIGSTNLGYRSVFRDNESQIVIVTKDQELRRKFIDEYAYLTKQSFVVSKNVPNELPEIPRWVALIARLFKSFF</sequence>
<keyword evidence="5 11" id="KW-0808">Transferase</keyword>
<organism evidence="14">
    <name type="scientific">Sarcoptes scabiei</name>
    <name type="common">Itch mite</name>
    <name type="synonym">Acarus scabiei</name>
    <dbReference type="NCBI Taxonomy" id="52283"/>
    <lineage>
        <taxon>Eukaryota</taxon>
        <taxon>Metazoa</taxon>
        <taxon>Ecdysozoa</taxon>
        <taxon>Arthropoda</taxon>
        <taxon>Chelicerata</taxon>
        <taxon>Arachnida</taxon>
        <taxon>Acari</taxon>
        <taxon>Acariformes</taxon>
        <taxon>Sarcoptiformes</taxon>
        <taxon>Astigmata</taxon>
        <taxon>Psoroptidia</taxon>
        <taxon>Sarcoptoidea</taxon>
        <taxon>Sarcoptidae</taxon>
        <taxon>Sarcoptinae</taxon>
        <taxon>Sarcoptes</taxon>
    </lineage>
</organism>
<dbReference type="Proteomes" id="UP000070412">
    <property type="component" value="Unassembled WGS sequence"/>
</dbReference>
<reference evidence="16" key="1">
    <citation type="journal article" date="2020" name="PLoS Negl. Trop. Dis.">
        <title>High-quality nuclear genome for Sarcoptes scabiei-A critical resource for a neglected parasite.</title>
        <authorList>
            <person name="Korhonen P.K."/>
            <person name="Gasser R.B."/>
            <person name="Ma G."/>
            <person name="Wang T."/>
            <person name="Stroehlein A.J."/>
            <person name="Young N.D."/>
            <person name="Ang C.S."/>
            <person name="Fernando D.D."/>
            <person name="Lu H.C."/>
            <person name="Taylor S."/>
            <person name="Reynolds S.L."/>
            <person name="Mofiz E."/>
            <person name="Najaraj S.H."/>
            <person name="Gowda H."/>
            <person name="Madugundu A."/>
            <person name="Renuse S."/>
            <person name="Holt D."/>
            <person name="Pandey A."/>
            <person name="Papenfuss A.T."/>
            <person name="Fischer K."/>
        </authorList>
    </citation>
    <scope>NUCLEOTIDE SEQUENCE [LARGE SCALE GENOMIC DNA]</scope>
</reference>
<dbReference type="Gene3D" id="3.30.870.10">
    <property type="entry name" value="Endonuclease Chain A"/>
    <property type="match status" value="2"/>
</dbReference>
<evidence type="ECO:0000313" key="15">
    <source>
        <dbReference type="EnsemblMetazoa" id="KAF7493415.1"/>
    </source>
</evidence>
<keyword evidence="11" id="KW-0547">Nucleotide-binding</keyword>
<evidence type="ECO:0000256" key="2">
    <source>
        <dbReference type="ARBA" id="ARBA00005042"/>
    </source>
</evidence>
<accession>A0A834RBN7</accession>
<dbReference type="SMART" id="SM00155">
    <property type="entry name" value="PLDc"/>
    <property type="match status" value="2"/>
</dbReference>
<evidence type="ECO:0000256" key="9">
    <source>
        <dbReference type="ARBA" id="ARBA00023264"/>
    </source>
</evidence>
<evidence type="ECO:0000256" key="6">
    <source>
        <dbReference type="ARBA" id="ARBA00022737"/>
    </source>
</evidence>
<evidence type="ECO:0000256" key="1">
    <source>
        <dbReference type="ARBA" id="ARBA00003537"/>
    </source>
</evidence>
<evidence type="ECO:0000256" key="12">
    <source>
        <dbReference type="SAM" id="MobiDB-lite"/>
    </source>
</evidence>
<evidence type="ECO:0000256" key="5">
    <source>
        <dbReference type="ARBA" id="ARBA00022679"/>
    </source>
</evidence>
<dbReference type="GO" id="GO:0005524">
    <property type="term" value="F:ATP binding"/>
    <property type="evidence" value="ECO:0007669"/>
    <property type="project" value="UniProtKB-KW"/>
</dbReference>
<feature type="domain" description="PLD phosphodiesterase" evidence="13">
    <location>
        <begin position="239"/>
        <end position="265"/>
    </location>
</feature>
<dbReference type="CDD" id="cd09135">
    <property type="entry name" value="PLDc_PGS1_euk_1"/>
    <property type="match status" value="1"/>
</dbReference>
<evidence type="ECO:0000313" key="14">
    <source>
        <dbReference type="EMBL" id="KAF7493415.1"/>
    </source>
</evidence>
<dbReference type="InterPro" id="IPR001736">
    <property type="entry name" value="PLipase_D/transphosphatidylase"/>
</dbReference>
<dbReference type="UniPathway" id="UPA00084">
    <property type="reaction ID" value="UER00503"/>
</dbReference>
<dbReference type="PANTHER" id="PTHR12586:SF1">
    <property type="entry name" value="CDP-DIACYLGLYCEROL--GLYCEROL-3-PHOSPHATE 3-PHOSPHATIDYLTRANSFERASE, MITOCHONDRIAL"/>
    <property type="match status" value="1"/>
</dbReference>
<dbReference type="GO" id="GO:0005739">
    <property type="term" value="C:mitochondrion"/>
    <property type="evidence" value="ECO:0007669"/>
    <property type="project" value="UniProtKB-SubCell"/>
</dbReference>
<proteinExistence type="inferred from homology"/>
<keyword evidence="8 11" id="KW-0594">Phospholipid biosynthesis</keyword>
<feature type="domain" description="PLD phosphodiesterase" evidence="13">
    <location>
        <begin position="464"/>
        <end position="496"/>
    </location>
</feature>
<keyword evidence="16" id="KW-1185">Reference proteome</keyword>
<comment type="subcellular location">
    <subcellularLocation>
        <location evidence="11">Mitochondrion</location>
    </subcellularLocation>
</comment>
<keyword evidence="7 11" id="KW-0443">Lipid metabolism</keyword>
<dbReference type="GO" id="GO:0008444">
    <property type="term" value="F:CDP-diacylglycerol-glycerol-3-phosphate 3-phosphatidyltransferase activity"/>
    <property type="evidence" value="ECO:0007669"/>
    <property type="project" value="UniProtKB-EC"/>
</dbReference>
<dbReference type="OrthoDB" id="10250191at2759"/>
<dbReference type="InterPro" id="IPR025202">
    <property type="entry name" value="PLD-like_dom"/>
</dbReference>
<evidence type="ECO:0000256" key="7">
    <source>
        <dbReference type="ARBA" id="ARBA00023098"/>
    </source>
</evidence>
<protein>
    <recommendedName>
        <fullName evidence="11">CDP-diacylglycerol--glycerol-3-phosphate 3-phosphatidyltransferase</fullName>
        <ecNumber evidence="11">2.7.8.5</ecNumber>
    </recommendedName>
</protein>
<comment type="function">
    <text evidence="1 11">Functions in the biosynthesis of the anionic phospholipids phosphatidylglycerol and cardiolipin.</text>
</comment>
<evidence type="ECO:0000313" key="16">
    <source>
        <dbReference type="Proteomes" id="UP000070412"/>
    </source>
</evidence>
<keyword evidence="4 11" id="KW-0444">Lipid biosynthesis</keyword>
<dbReference type="Pfam" id="PF13091">
    <property type="entry name" value="PLDc_2"/>
    <property type="match status" value="1"/>
</dbReference>
<gene>
    <name evidence="14" type="ORF">SSS_1263</name>
</gene>
<reference evidence="15" key="3">
    <citation type="submission" date="2022-06" db="UniProtKB">
        <authorList>
            <consortium name="EnsemblMetazoa"/>
        </authorList>
    </citation>
    <scope>IDENTIFICATION</scope>
</reference>
<evidence type="ECO:0000256" key="10">
    <source>
        <dbReference type="ARBA" id="ARBA00048586"/>
    </source>
</evidence>
<keyword evidence="9 11" id="KW-1208">Phospholipid metabolism</keyword>
<dbReference type="EC" id="2.7.8.5" evidence="11"/>
<dbReference type="CDD" id="cd09137">
    <property type="entry name" value="PLDc_PGS1_euk_2"/>
    <property type="match status" value="1"/>
</dbReference>
<dbReference type="InterPro" id="IPR016270">
    <property type="entry name" value="PGS1"/>
</dbReference>
<dbReference type="GO" id="GO:0032049">
    <property type="term" value="P:cardiolipin biosynthetic process"/>
    <property type="evidence" value="ECO:0007669"/>
    <property type="project" value="InterPro"/>
</dbReference>
<evidence type="ECO:0000256" key="4">
    <source>
        <dbReference type="ARBA" id="ARBA00022516"/>
    </source>
</evidence>
<dbReference type="SUPFAM" id="SSF56024">
    <property type="entry name" value="Phospholipase D/nuclease"/>
    <property type="match status" value="2"/>
</dbReference>
<keyword evidence="6" id="KW-0677">Repeat</keyword>
<dbReference type="AlphaFoldDB" id="A0A834RBN7"/>
<dbReference type="EMBL" id="WVUK01000056">
    <property type="protein sequence ID" value="KAF7493415.1"/>
    <property type="molecule type" value="Genomic_DNA"/>
</dbReference>